<evidence type="ECO:0000259" key="3">
    <source>
        <dbReference type="Pfam" id="PF16555"/>
    </source>
</evidence>
<accession>A0A4P9CCU5</accession>
<dbReference type="InterPro" id="IPR013783">
    <property type="entry name" value="Ig-like_fold"/>
</dbReference>
<evidence type="ECO:0000259" key="4">
    <source>
        <dbReference type="Pfam" id="PF17802"/>
    </source>
</evidence>
<evidence type="ECO:0000313" key="6">
    <source>
        <dbReference type="Proteomes" id="UP000218387"/>
    </source>
</evidence>
<evidence type="ECO:0000256" key="1">
    <source>
        <dbReference type="SAM" id="Phobius"/>
    </source>
</evidence>
<dbReference type="NCBIfam" id="NF033902">
    <property type="entry name" value="iso_D2_wall_anc"/>
    <property type="match status" value="1"/>
</dbReference>
<keyword evidence="2" id="KW-0732">Signal</keyword>
<feature type="chain" id="PRO_5020392727" evidence="2">
    <location>
        <begin position="32"/>
        <end position="504"/>
    </location>
</feature>
<keyword evidence="1" id="KW-0472">Membrane</keyword>
<keyword evidence="1" id="KW-1133">Transmembrane helix</keyword>
<dbReference type="NCBIfam" id="TIGR01167">
    <property type="entry name" value="LPXTG_anchor"/>
    <property type="match status" value="1"/>
</dbReference>
<dbReference type="Pfam" id="PF16555">
    <property type="entry name" value="GramPos_pilinD1"/>
    <property type="match status" value="1"/>
</dbReference>
<name>A0A4P9CCU5_EUBML</name>
<keyword evidence="6" id="KW-1185">Reference proteome</keyword>
<dbReference type="Gene3D" id="2.60.40.740">
    <property type="match status" value="1"/>
</dbReference>
<keyword evidence="1" id="KW-0812">Transmembrane</keyword>
<dbReference type="Pfam" id="PF17802">
    <property type="entry name" value="SpaA"/>
    <property type="match status" value="1"/>
</dbReference>
<dbReference type="Proteomes" id="UP000218387">
    <property type="component" value="Chromosome"/>
</dbReference>
<evidence type="ECO:0000313" key="5">
    <source>
        <dbReference type="EMBL" id="QCT72705.1"/>
    </source>
</evidence>
<dbReference type="InterPro" id="IPR026466">
    <property type="entry name" value="Fim_isopep_form_D2_dom"/>
</dbReference>
<dbReference type="InterPro" id="IPR032364">
    <property type="entry name" value="GramPos_pilinD1_N"/>
</dbReference>
<dbReference type="InterPro" id="IPR048052">
    <property type="entry name" value="FM1-like"/>
</dbReference>
<dbReference type="Gene3D" id="2.60.40.10">
    <property type="entry name" value="Immunoglobulins"/>
    <property type="match status" value="2"/>
</dbReference>
<dbReference type="AlphaFoldDB" id="A0A4P9CCU5"/>
<dbReference type="NCBIfam" id="TIGR04226">
    <property type="entry name" value="RrgB_K2N_iso_D2"/>
    <property type="match status" value="1"/>
</dbReference>
<dbReference type="EMBL" id="CP029487">
    <property type="protein sequence ID" value="QCT72705.1"/>
    <property type="molecule type" value="Genomic_DNA"/>
</dbReference>
<organism evidence="5 6">
    <name type="scientific">Eubacterium maltosivorans</name>
    <dbReference type="NCBI Taxonomy" id="2041044"/>
    <lineage>
        <taxon>Bacteria</taxon>
        <taxon>Bacillati</taxon>
        <taxon>Bacillota</taxon>
        <taxon>Clostridia</taxon>
        <taxon>Eubacteriales</taxon>
        <taxon>Eubacteriaceae</taxon>
        <taxon>Eubacterium</taxon>
    </lineage>
</organism>
<feature type="transmembrane region" description="Helical" evidence="1">
    <location>
        <begin position="477"/>
        <end position="495"/>
    </location>
</feature>
<gene>
    <name evidence="5" type="ORF">CPZ25_015675</name>
</gene>
<protein>
    <submittedName>
        <fullName evidence="5">Isopeptide-forming domain-containing fimbrial protein</fullName>
    </submittedName>
</protein>
<proteinExistence type="predicted"/>
<dbReference type="InterPro" id="IPR041033">
    <property type="entry name" value="SpaA_PFL_dom_1"/>
</dbReference>
<feature type="signal peptide" evidence="2">
    <location>
        <begin position="1"/>
        <end position="31"/>
    </location>
</feature>
<dbReference type="KEGG" id="emt:CPZ25_015675"/>
<sequence>MNLKNNPLFKKIGGLALSIAILCTSCGPAFAATGSPDTSATRSLTIHKYRMEDITKATTEGTGQQTDVVPADAVPLPGIAFKVTKMQDTDNTKVDTTWNIQTVTTGADGSVTISGNSNLPMGVYKVEEQTNPAVAVKADPCLVSVPLTNPAGDGWIYNVHVFPKNQIKHGPDIDKFVTELENKHDTADISESVKWIIETTLPDDVATCKNYTITDSIDTRLDFVPGSVKVYRVDTDKKRVLMTPDSYTVTEPSTANSRTLTVSLTDAGKKTAAKSLPNAKDKNATLNIEFKTVINKTAEGSLGKPIPNGATIHYTNNLDIFFEPQTVPDDKKPEVHTGGINLLKVDADDNALKLQEAKFKIYRTEADAKKNINAVKDPQDNHIDWEVTTDASGIAHFWGLAYGQKGQDTYYGDSTHYWVVETLAPVDGEGKPYNLLKYPVKVTVNSNSHAEANKIIVENIKHYDLPYTGGTGSLTPLYMGAALILMAAGMSILFIRSKRNTGDK</sequence>
<dbReference type="RefSeq" id="WP_074617444.1">
    <property type="nucleotide sequence ID" value="NZ_CP029487.1"/>
</dbReference>
<feature type="domain" description="SpaA-like prealbumin fold" evidence="4">
    <location>
        <begin position="339"/>
        <end position="448"/>
    </location>
</feature>
<feature type="domain" description="Gram-positive pilin subunit D1 N-terminal" evidence="3">
    <location>
        <begin position="86"/>
        <end position="166"/>
    </location>
</feature>
<dbReference type="SUPFAM" id="SSF49401">
    <property type="entry name" value="Bacterial adhesins"/>
    <property type="match status" value="1"/>
</dbReference>
<evidence type="ECO:0000256" key="2">
    <source>
        <dbReference type="SAM" id="SignalP"/>
    </source>
</evidence>
<reference evidence="5 6" key="1">
    <citation type="submission" date="2018-05" db="EMBL/GenBank/DDBJ databases">
        <title>Genome comparison of Eubacterium sp.</title>
        <authorList>
            <person name="Feng Y."/>
            <person name="Sanchez-Andrea I."/>
            <person name="Stams A.J.M."/>
            <person name="De Vos W.M."/>
        </authorList>
    </citation>
    <scope>NUCLEOTIDE SEQUENCE [LARGE SCALE GENOMIC DNA]</scope>
    <source>
        <strain evidence="5 6">YI</strain>
    </source>
</reference>
<dbReference type="InterPro" id="IPR008966">
    <property type="entry name" value="Adhesion_dom_sf"/>
</dbReference>